<gene>
    <name evidence="4" type="primary">cheY</name>
    <name evidence="4" type="ordered locus">RB4508</name>
</gene>
<evidence type="ECO:0000313" key="5">
    <source>
        <dbReference type="Proteomes" id="UP000001025"/>
    </source>
</evidence>
<dbReference type="KEGG" id="rba:RB4508"/>
<dbReference type="EnsemblBacteria" id="CAD73829">
    <property type="protein sequence ID" value="CAD73829"/>
    <property type="gene ID" value="RB4508"/>
</dbReference>
<dbReference type="CDD" id="cd00156">
    <property type="entry name" value="REC"/>
    <property type="match status" value="1"/>
</dbReference>
<protein>
    <submittedName>
        <fullName evidence="4">Probable chemotaxis response regulator cheYI</fullName>
    </submittedName>
</protein>
<proteinExistence type="predicted"/>
<evidence type="ECO:0000259" key="3">
    <source>
        <dbReference type="PROSITE" id="PS50110"/>
    </source>
</evidence>
<dbReference type="PROSITE" id="PS50110">
    <property type="entry name" value="RESPONSE_REGULATORY"/>
    <property type="match status" value="1"/>
</dbReference>
<feature type="modified residue" description="4-aspartylphosphate" evidence="2">
    <location>
        <position position="117"/>
    </location>
</feature>
<dbReference type="InParanoid" id="Q7USG7"/>
<dbReference type="HOGENOM" id="CLU_1266073_0_0_0"/>
<dbReference type="PANTHER" id="PTHR44591">
    <property type="entry name" value="STRESS RESPONSE REGULATOR PROTEIN 1"/>
    <property type="match status" value="1"/>
</dbReference>
<dbReference type="Gene3D" id="3.40.50.2300">
    <property type="match status" value="1"/>
</dbReference>
<evidence type="ECO:0000313" key="4">
    <source>
        <dbReference type="EMBL" id="CAD73829.1"/>
    </source>
</evidence>
<sequence>MTQLNRKLLRESLLRHRDKDRCCDEYSGPILDDRPVWHIVRNIGRKLSPPPRVFMPTTPPHDPEQSRRCVIADDVRVIREQLGQWMRELGYSVVHASCGATALAELRRQSPDIVIADIDMPHLSGLHLLQTVRSDADPKVAAIPVIVSSSLEDGEIQRMVGTLGGSAYLKKPVSKEQLCACVNYLTQGNTTIPLGENTSASHSVSARFRRIASEFREF</sequence>
<reference evidence="4 5" key="1">
    <citation type="journal article" date="2003" name="Proc. Natl. Acad. Sci. U.S.A.">
        <title>Complete genome sequence of the marine planctomycete Pirellula sp. strain 1.</title>
        <authorList>
            <person name="Gloeckner F.O."/>
            <person name="Kube M."/>
            <person name="Bauer M."/>
            <person name="Teeling H."/>
            <person name="Lombardot T."/>
            <person name="Ludwig W."/>
            <person name="Gade D."/>
            <person name="Beck A."/>
            <person name="Borzym K."/>
            <person name="Heitmann K."/>
            <person name="Rabus R."/>
            <person name="Schlesner H."/>
            <person name="Amann R."/>
            <person name="Reinhardt R."/>
        </authorList>
    </citation>
    <scope>NUCLEOTIDE SEQUENCE [LARGE SCALE GENOMIC DNA]</scope>
    <source>
        <strain evidence="5">DSM 10527 / NCIMB 13988 / SH1</strain>
    </source>
</reference>
<evidence type="ECO:0000256" key="2">
    <source>
        <dbReference type="PROSITE-ProRule" id="PRU00169"/>
    </source>
</evidence>
<evidence type="ECO:0000256" key="1">
    <source>
        <dbReference type="ARBA" id="ARBA00022553"/>
    </source>
</evidence>
<dbReference type="Pfam" id="PF00072">
    <property type="entry name" value="Response_reg"/>
    <property type="match status" value="1"/>
</dbReference>
<keyword evidence="1 2" id="KW-0597">Phosphoprotein</keyword>
<dbReference type="eggNOG" id="COG0784">
    <property type="taxonomic scope" value="Bacteria"/>
</dbReference>
<dbReference type="PATRIC" id="fig|243090.15.peg.2107"/>
<dbReference type="PANTHER" id="PTHR44591:SF23">
    <property type="entry name" value="CHEY SUBFAMILY"/>
    <property type="match status" value="1"/>
</dbReference>
<dbReference type="InterPro" id="IPR001789">
    <property type="entry name" value="Sig_transdc_resp-reg_receiver"/>
</dbReference>
<name>Q7USG7_RHOBA</name>
<accession>Q7USG7</accession>
<dbReference type="AlphaFoldDB" id="Q7USG7"/>
<dbReference type="InterPro" id="IPR011006">
    <property type="entry name" value="CheY-like_superfamily"/>
</dbReference>
<dbReference type="OrthoDB" id="278031at2"/>
<dbReference type="Proteomes" id="UP000001025">
    <property type="component" value="Chromosome"/>
</dbReference>
<feature type="domain" description="Response regulatory" evidence="3">
    <location>
        <begin position="68"/>
        <end position="186"/>
    </location>
</feature>
<dbReference type="STRING" id="243090.RB4508"/>
<dbReference type="InterPro" id="IPR050595">
    <property type="entry name" value="Bact_response_regulator"/>
</dbReference>
<dbReference type="EMBL" id="BX294140">
    <property type="protein sequence ID" value="CAD73829.1"/>
    <property type="molecule type" value="Genomic_DNA"/>
</dbReference>
<dbReference type="SUPFAM" id="SSF52172">
    <property type="entry name" value="CheY-like"/>
    <property type="match status" value="1"/>
</dbReference>
<dbReference type="GO" id="GO:0000156">
    <property type="term" value="F:phosphorelay response regulator activity"/>
    <property type="evidence" value="ECO:0000318"/>
    <property type="project" value="GO_Central"/>
</dbReference>
<keyword evidence="5" id="KW-1185">Reference proteome</keyword>
<dbReference type="SMART" id="SM00448">
    <property type="entry name" value="REC"/>
    <property type="match status" value="1"/>
</dbReference>
<dbReference type="GO" id="GO:0000160">
    <property type="term" value="P:phosphorelay signal transduction system"/>
    <property type="evidence" value="ECO:0000318"/>
    <property type="project" value="GO_Central"/>
</dbReference>
<organism evidence="4 5">
    <name type="scientific">Rhodopirellula baltica (strain DSM 10527 / NCIMB 13988 / SH1)</name>
    <dbReference type="NCBI Taxonomy" id="243090"/>
    <lineage>
        <taxon>Bacteria</taxon>
        <taxon>Pseudomonadati</taxon>
        <taxon>Planctomycetota</taxon>
        <taxon>Planctomycetia</taxon>
        <taxon>Pirellulales</taxon>
        <taxon>Pirellulaceae</taxon>
        <taxon>Rhodopirellula</taxon>
    </lineage>
</organism>